<comment type="caution">
    <text evidence="3">The sequence shown here is derived from an EMBL/GenBank/DDBJ whole genome shotgun (WGS) entry which is preliminary data.</text>
</comment>
<dbReference type="InterPro" id="IPR029063">
    <property type="entry name" value="SAM-dependent_MTases_sf"/>
</dbReference>
<proteinExistence type="predicted"/>
<gene>
    <name evidence="3" type="ORF">NYO98_16755</name>
</gene>
<dbReference type="CDD" id="cd02440">
    <property type="entry name" value="AdoMet_MTases"/>
    <property type="match status" value="1"/>
</dbReference>
<dbReference type="EMBL" id="JAPPUX010000004">
    <property type="protein sequence ID" value="MCY4727935.1"/>
    <property type="molecule type" value="Genomic_DNA"/>
</dbReference>
<feature type="domain" description="Methyltransferase type 11" evidence="2">
    <location>
        <begin position="158"/>
        <end position="251"/>
    </location>
</feature>
<keyword evidence="3" id="KW-0489">Methyltransferase</keyword>
<dbReference type="RefSeq" id="WP_268112865.1">
    <property type="nucleotide sequence ID" value="NZ_JAPPUX010000004.1"/>
</dbReference>
<evidence type="ECO:0000313" key="3">
    <source>
        <dbReference type="EMBL" id="MCY4727935.1"/>
    </source>
</evidence>
<dbReference type="Proteomes" id="UP001074726">
    <property type="component" value="Unassembled WGS sequence"/>
</dbReference>
<accession>A0ABT4CG53</accession>
<organism evidence="3 4">
    <name type="scientific">Nocardioides pini</name>
    <dbReference type="NCBI Taxonomy" id="2975053"/>
    <lineage>
        <taxon>Bacteria</taxon>
        <taxon>Bacillati</taxon>
        <taxon>Actinomycetota</taxon>
        <taxon>Actinomycetes</taxon>
        <taxon>Propionibacteriales</taxon>
        <taxon>Nocardioidaceae</taxon>
        <taxon>Nocardioides</taxon>
    </lineage>
</organism>
<dbReference type="PANTHER" id="PTHR43591:SF24">
    <property type="entry name" value="2-METHOXY-6-POLYPRENYL-1,4-BENZOQUINOL METHYLASE, MITOCHONDRIAL"/>
    <property type="match status" value="1"/>
</dbReference>
<evidence type="ECO:0000259" key="2">
    <source>
        <dbReference type="Pfam" id="PF08241"/>
    </source>
</evidence>
<dbReference type="GO" id="GO:0032259">
    <property type="term" value="P:methylation"/>
    <property type="evidence" value="ECO:0007669"/>
    <property type="project" value="UniProtKB-KW"/>
</dbReference>
<dbReference type="SUPFAM" id="SSF53335">
    <property type="entry name" value="S-adenosyl-L-methionine-dependent methyltransferases"/>
    <property type="match status" value="1"/>
</dbReference>
<evidence type="ECO:0000256" key="1">
    <source>
        <dbReference type="SAM" id="MobiDB-lite"/>
    </source>
</evidence>
<feature type="compositionally biased region" description="Low complexity" evidence="1">
    <location>
        <begin position="95"/>
        <end position="112"/>
    </location>
</feature>
<keyword evidence="4" id="KW-1185">Reference proteome</keyword>
<evidence type="ECO:0000313" key="4">
    <source>
        <dbReference type="Proteomes" id="UP001074726"/>
    </source>
</evidence>
<dbReference type="InterPro" id="IPR013216">
    <property type="entry name" value="Methyltransf_11"/>
</dbReference>
<reference evidence="3" key="1">
    <citation type="submission" date="2022-08" db="EMBL/GenBank/DDBJ databases">
        <title>Genome sequencing of Nocardioides sp. STR2.</title>
        <authorList>
            <person name="So Y."/>
        </authorList>
    </citation>
    <scope>NUCLEOTIDE SEQUENCE</scope>
    <source>
        <strain evidence="3">STR2</strain>
    </source>
</reference>
<dbReference type="Gene3D" id="3.40.50.150">
    <property type="entry name" value="Vaccinia Virus protein VP39"/>
    <property type="match status" value="1"/>
</dbReference>
<keyword evidence="3" id="KW-0808">Transferase</keyword>
<name>A0ABT4CG53_9ACTN</name>
<sequence>MAEYLVELYVAQGDPTVAQHHVAVAERAGADLTREGRAVRYLQSFFVPEDETCFLLYEADSADLVTEAVGRAGLRLEHVSAATTSVAGAQESPDGTTKGTSMTSTTTSTTTGPDLSELRDKQQKVWSSGDYNKIAALTVPVSEHLVDHVGVSPTDRVLDVATGTGHVALAAARRSAESVGIDYVPGLLEIARRRAEAEDLVVELTEADAEHLPHEDASFDVVLSAIGVMFAADHDAAARELVRVTRPGGRIGLASWTPEGFVGGILRTVGAHVSPPPGAQPATRWGTEEVVAGLLGDGVTDVRSVTSTVTQRFTDGAGFADLFLTYYGPTFAAASRLDDQGRAALRADLIALAESHDRGEGDGLVCDWEYRIVTATRR</sequence>
<dbReference type="GO" id="GO:0008168">
    <property type="term" value="F:methyltransferase activity"/>
    <property type="evidence" value="ECO:0007669"/>
    <property type="project" value="UniProtKB-KW"/>
</dbReference>
<dbReference type="PANTHER" id="PTHR43591">
    <property type="entry name" value="METHYLTRANSFERASE"/>
    <property type="match status" value="1"/>
</dbReference>
<dbReference type="Pfam" id="PF08241">
    <property type="entry name" value="Methyltransf_11"/>
    <property type="match status" value="1"/>
</dbReference>
<protein>
    <submittedName>
        <fullName evidence="3">Methyltransferase domain-containing protein</fullName>
    </submittedName>
</protein>
<feature type="region of interest" description="Disordered" evidence="1">
    <location>
        <begin position="84"/>
        <end position="119"/>
    </location>
</feature>